<evidence type="ECO:0000313" key="2">
    <source>
        <dbReference type="Proteomes" id="UP000737420"/>
    </source>
</evidence>
<name>A0ABD0B8P1_AERCA</name>
<gene>
    <name evidence="1" type="ORF">KAM382_25750</name>
</gene>
<protein>
    <recommendedName>
        <fullName evidence="3">DUF2513 domain-containing protein</fullName>
    </recommendedName>
</protein>
<dbReference type="EMBL" id="BPOP01000024">
    <property type="protein sequence ID" value="GJB92514.1"/>
    <property type="molecule type" value="Genomic_DNA"/>
</dbReference>
<organism evidence="1 2">
    <name type="scientific">Aeromonas caviae</name>
    <name type="common">Aeromonas punctata</name>
    <dbReference type="NCBI Taxonomy" id="648"/>
    <lineage>
        <taxon>Bacteria</taxon>
        <taxon>Pseudomonadati</taxon>
        <taxon>Pseudomonadota</taxon>
        <taxon>Gammaproteobacteria</taxon>
        <taxon>Aeromonadales</taxon>
        <taxon>Aeromonadaceae</taxon>
        <taxon>Aeromonas</taxon>
    </lineage>
</organism>
<proteinExistence type="predicted"/>
<dbReference type="Proteomes" id="UP000737420">
    <property type="component" value="Unassembled WGS sequence"/>
</dbReference>
<comment type="caution">
    <text evidence="1">The sequence shown here is derived from an EMBL/GenBank/DDBJ whole genome shotgun (WGS) entry which is preliminary data.</text>
</comment>
<evidence type="ECO:0000313" key="1">
    <source>
        <dbReference type="EMBL" id="GJB92514.1"/>
    </source>
</evidence>
<sequence>MDLANLKAILDVFVNSDKSCVGVISDIMSKYPVNNIHNFSFHYLMLVEEGYICDANSRSLYDVSKAGFCGLSDSPDNEGDPEYFNAEVSITKAGFEFASALDKPDIFARLKEISSEPISVLKDVHVQNLKRQAN</sequence>
<accession>A0ABD0B8P1</accession>
<evidence type="ECO:0008006" key="3">
    <source>
        <dbReference type="Google" id="ProtNLM"/>
    </source>
</evidence>
<dbReference type="AlphaFoldDB" id="A0ABD0B8P1"/>
<reference evidence="1 2" key="1">
    <citation type="submission" date="2021-07" db="EMBL/GenBank/DDBJ databases">
        <title>Draft genome sequence of carbapenem-resistant Aeromonas spp. in Japan.</title>
        <authorList>
            <person name="Maehana S."/>
            <person name="Suzuki M."/>
            <person name="Kitasato H."/>
        </authorList>
    </citation>
    <scope>NUCLEOTIDE SEQUENCE [LARGE SCALE GENOMIC DNA]</scope>
    <source>
        <strain evidence="1 2">KAM382</strain>
    </source>
</reference>